<keyword evidence="12" id="KW-0418">Kinase</keyword>
<comment type="caution">
    <text evidence="16">The sequence shown here is derived from an EMBL/GenBank/DDBJ whole genome shotgun (WGS) entry which is preliminary data.</text>
</comment>
<dbReference type="InterPro" id="IPR036618">
    <property type="entry name" value="PtsI_HPr-bd_sf"/>
</dbReference>
<dbReference type="InterPro" id="IPR036637">
    <property type="entry name" value="Phosphohistidine_dom_sf"/>
</dbReference>
<evidence type="ECO:0000256" key="10">
    <source>
        <dbReference type="ARBA" id="ARBA00022683"/>
    </source>
</evidence>
<feature type="coiled-coil region" evidence="14">
    <location>
        <begin position="213"/>
        <end position="240"/>
    </location>
</feature>
<dbReference type="InterPro" id="IPR006318">
    <property type="entry name" value="PTS_EI-like"/>
</dbReference>
<dbReference type="GO" id="GO:0046872">
    <property type="term" value="F:metal ion binding"/>
    <property type="evidence" value="ECO:0007669"/>
    <property type="project" value="UniProtKB-KW"/>
</dbReference>
<dbReference type="GO" id="GO:0005737">
    <property type="term" value="C:cytoplasm"/>
    <property type="evidence" value="ECO:0007669"/>
    <property type="project" value="UniProtKB-SubCell"/>
</dbReference>
<dbReference type="Pfam" id="PF05524">
    <property type="entry name" value="PEP-utilisers_N"/>
    <property type="match status" value="1"/>
</dbReference>
<evidence type="ECO:0000256" key="11">
    <source>
        <dbReference type="ARBA" id="ARBA00022723"/>
    </source>
</evidence>
<dbReference type="InterPro" id="IPR023151">
    <property type="entry name" value="PEP_util_CS"/>
</dbReference>
<dbReference type="Proteomes" id="UP000887320">
    <property type="component" value="Unassembled WGS sequence"/>
</dbReference>
<sequence>MSNMQLDTLRRIVQEINASVSLHDSLEIMVNQVSEAMHVDVCSIYLLDERNQRYVLMATKGLNQESVGTVSLQLGEGLVGLVGQREEIVNLDNAFKHERFAYFPETGEEIYNSFLGVPVMYRRKVMGVMVVQNTEPQDFSEAAESFLVTLCAQLSGVIAHAHAVGNIDVFRKPSNSSNYKTFQGSSGAGGIALGRAIILYPPADLASVPDRDADDISEELKLLDQAIASVRNEIQSLDDKMQDSLMAEERALFSVFLRMLDENALPAEIKEIIRDGSWAQGAVKNVIERHVALFAQMEDDYLRERVSDLKDLGRRILAALQEGDTSHKEITSESILIGDEISTAALVELPVDKIAAIVTSEGAANSHMVIVARALGIPTVVGVTELPVNTLDDVEMIVDAYQGRVFVNPPRRLRTRYKEIQKEEEQIAKDLKQYETKDAITPDGVAVKLYVNTGLMIDVVRGVQRGAKGVGLYRSEIPFMLRERFPGEEEQRAIYRQQLSHFANKPVVMRTLDIGADKDLPYFQIEEENSALGWRGIRFTLDHPEIFSSQIRAMLKASIGLNNLHILLPMVTSVSEVEEALYLLERDWIAVQEEEQVNFAKPKIGIMVEVPSVLLQIGEFAELVDFFSVGSNDLIQYLLAVDRNNPRVSSVYSHFHPSVLRALTRLVQECHKYEKPISICGEMAGDPLSAILLMAMGFNTLSMSSSNILRVRKAICHVSMTDAQKLLEEVIAMNNPLMVKSWMEYYFKHHGLADMVKSNRLVNI</sequence>
<evidence type="ECO:0000256" key="3">
    <source>
        <dbReference type="ARBA" id="ARBA00004496"/>
    </source>
</evidence>
<evidence type="ECO:0000256" key="6">
    <source>
        <dbReference type="ARBA" id="ARBA00022448"/>
    </source>
</evidence>
<accession>A0A077KX03</accession>
<protein>
    <recommendedName>
        <fullName evidence="5">phosphoenolpyruvate--protein phosphotransferase</fullName>
        <ecNumber evidence="5">2.7.3.9</ecNumber>
    </recommendedName>
</protein>
<keyword evidence="7" id="KW-0963">Cytoplasm</keyword>
<evidence type="ECO:0000313" key="17">
    <source>
        <dbReference type="Proteomes" id="UP000887320"/>
    </source>
</evidence>
<evidence type="ECO:0000256" key="7">
    <source>
        <dbReference type="ARBA" id="ARBA00022490"/>
    </source>
</evidence>
<dbReference type="NCBIfam" id="TIGR01417">
    <property type="entry name" value="PTS_I_fam"/>
    <property type="match status" value="1"/>
</dbReference>
<comment type="cofactor">
    <cofactor evidence="2">
        <name>Mg(2+)</name>
        <dbReference type="ChEBI" id="CHEBI:18420"/>
    </cofactor>
</comment>
<dbReference type="InterPro" id="IPR040442">
    <property type="entry name" value="Pyrv_kinase-like_dom_sf"/>
</dbReference>
<evidence type="ECO:0000256" key="2">
    <source>
        <dbReference type="ARBA" id="ARBA00001946"/>
    </source>
</evidence>
<evidence type="ECO:0000313" key="16">
    <source>
        <dbReference type="EMBL" id="MCF0264758.1"/>
    </source>
</evidence>
<evidence type="ECO:0000256" key="9">
    <source>
        <dbReference type="ARBA" id="ARBA00022679"/>
    </source>
</evidence>
<dbReference type="InterPro" id="IPR000121">
    <property type="entry name" value="PEP_util_C"/>
</dbReference>
<dbReference type="InterPro" id="IPR029016">
    <property type="entry name" value="GAF-like_dom_sf"/>
</dbReference>
<evidence type="ECO:0000256" key="4">
    <source>
        <dbReference type="ARBA" id="ARBA00007837"/>
    </source>
</evidence>
<dbReference type="GO" id="GO:0009401">
    <property type="term" value="P:phosphoenolpyruvate-dependent sugar phosphotransferase system"/>
    <property type="evidence" value="ECO:0007669"/>
    <property type="project" value="UniProtKB-KW"/>
</dbReference>
<evidence type="ECO:0000256" key="1">
    <source>
        <dbReference type="ARBA" id="ARBA00000683"/>
    </source>
</evidence>
<dbReference type="SUPFAM" id="SSF52009">
    <property type="entry name" value="Phosphohistidine domain"/>
    <property type="match status" value="1"/>
</dbReference>
<evidence type="ECO:0000256" key="5">
    <source>
        <dbReference type="ARBA" id="ARBA00012232"/>
    </source>
</evidence>
<keyword evidence="10" id="KW-0598">Phosphotransferase system</keyword>
<evidence type="ECO:0000259" key="15">
    <source>
        <dbReference type="SMART" id="SM00065"/>
    </source>
</evidence>
<keyword evidence="13" id="KW-0460">Magnesium</keyword>
<dbReference type="InterPro" id="IPR003018">
    <property type="entry name" value="GAF"/>
</dbReference>
<comment type="similarity">
    <text evidence="4">Belongs to the PEP-utilizing enzyme family.</text>
</comment>
<dbReference type="Pfam" id="PF02896">
    <property type="entry name" value="PEP-utilizers_C"/>
    <property type="match status" value="1"/>
</dbReference>
<dbReference type="InterPro" id="IPR050499">
    <property type="entry name" value="PEP-utilizing_PTS_enzyme"/>
</dbReference>
<evidence type="ECO:0000256" key="12">
    <source>
        <dbReference type="ARBA" id="ARBA00022777"/>
    </source>
</evidence>
<dbReference type="SMART" id="SM00065">
    <property type="entry name" value="GAF"/>
    <property type="match status" value="1"/>
</dbReference>
<dbReference type="EMBL" id="JAHWXT010000003">
    <property type="protein sequence ID" value="MCF0264758.1"/>
    <property type="molecule type" value="Genomic_DNA"/>
</dbReference>
<dbReference type="PROSITE" id="PS00742">
    <property type="entry name" value="PEP_ENZYMES_2"/>
    <property type="match status" value="1"/>
</dbReference>
<dbReference type="InterPro" id="IPR015813">
    <property type="entry name" value="Pyrv/PenolPyrv_kinase-like_dom"/>
</dbReference>
<dbReference type="RefSeq" id="WP_004718112.1">
    <property type="nucleotide sequence ID" value="NZ_AP014630.1"/>
</dbReference>
<dbReference type="SUPFAM" id="SSF55781">
    <property type="entry name" value="GAF domain-like"/>
    <property type="match status" value="1"/>
</dbReference>
<keyword evidence="11" id="KW-0479">Metal-binding</keyword>
<comment type="subcellular location">
    <subcellularLocation>
        <location evidence="3">Cytoplasm</location>
    </subcellularLocation>
</comment>
<dbReference type="PRINTS" id="PR01736">
    <property type="entry name" value="PHPHTRNFRASE"/>
</dbReference>
<dbReference type="EC" id="2.7.3.9" evidence="5"/>
<dbReference type="KEGG" id="agu:AS4_04380"/>
<name>A0A077KX03_ACIGI</name>
<comment type="catalytic activity">
    <reaction evidence="1">
        <text>L-histidyl-[protein] + phosphoenolpyruvate = N(pros)-phospho-L-histidyl-[protein] + pyruvate</text>
        <dbReference type="Rhea" id="RHEA:23880"/>
        <dbReference type="Rhea" id="RHEA-COMP:9745"/>
        <dbReference type="Rhea" id="RHEA-COMP:9746"/>
        <dbReference type="ChEBI" id="CHEBI:15361"/>
        <dbReference type="ChEBI" id="CHEBI:29979"/>
        <dbReference type="ChEBI" id="CHEBI:58702"/>
        <dbReference type="ChEBI" id="CHEBI:64837"/>
        <dbReference type="EC" id="2.7.3.9"/>
    </reaction>
</comment>
<reference evidence="16" key="1">
    <citation type="submission" date="2021-07" db="EMBL/GenBank/DDBJ databases">
        <authorList>
            <person name="Fernandez M."/>
            <person name="Pereira P."/>
            <person name="Torres Tejerizo G.A."/>
            <person name="Gonzalez P."/>
            <person name="Agostini E."/>
        </authorList>
    </citation>
    <scope>NUCLEOTIDE SEQUENCE</scope>
    <source>
        <strain evidence="16">SFC 500-1A</strain>
    </source>
</reference>
<dbReference type="InterPro" id="IPR008279">
    <property type="entry name" value="PEP-util_enz_mobile_dom"/>
</dbReference>
<dbReference type="InterPro" id="IPR008731">
    <property type="entry name" value="PTS_EIN"/>
</dbReference>
<dbReference type="Pfam" id="PF00391">
    <property type="entry name" value="PEP-utilizers"/>
    <property type="match status" value="1"/>
</dbReference>
<dbReference type="PANTHER" id="PTHR46244">
    <property type="entry name" value="PHOSPHOENOLPYRUVATE-PROTEIN PHOSPHOTRANSFERASE"/>
    <property type="match status" value="1"/>
</dbReference>
<feature type="domain" description="GAF" evidence="15">
    <location>
        <begin position="21"/>
        <end position="168"/>
    </location>
</feature>
<dbReference type="GO" id="GO:0008965">
    <property type="term" value="F:phosphoenolpyruvate-protein phosphotransferase activity"/>
    <property type="evidence" value="ECO:0007669"/>
    <property type="project" value="UniProtKB-EC"/>
</dbReference>
<keyword evidence="8" id="KW-0762">Sugar transport</keyword>
<dbReference type="Gene3D" id="3.50.30.10">
    <property type="entry name" value="Phosphohistidine domain"/>
    <property type="match status" value="1"/>
</dbReference>
<dbReference type="AlphaFoldDB" id="A0A077KX03"/>
<evidence type="ECO:0000256" key="8">
    <source>
        <dbReference type="ARBA" id="ARBA00022597"/>
    </source>
</evidence>
<dbReference type="SUPFAM" id="SSF51621">
    <property type="entry name" value="Phosphoenolpyruvate/pyruvate domain"/>
    <property type="match status" value="1"/>
</dbReference>
<dbReference type="NCBIfam" id="NF008283">
    <property type="entry name" value="PRK11061.1"/>
    <property type="match status" value="1"/>
</dbReference>
<dbReference type="GeneID" id="67742565"/>
<keyword evidence="9 16" id="KW-0808">Transferase</keyword>
<dbReference type="Gene3D" id="3.30.450.40">
    <property type="match status" value="1"/>
</dbReference>
<evidence type="ECO:0000256" key="13">
    <source>
        <dbReference type="ARBA" id="ARBA00022842"/>
    </source>
</evidence>
<dbReference type="Gene3D" id="1.10.274.10">
    <property type="entry name" value="PtsI, HPr-binding domain"/>
    <property type="match status" value="1"/>
</dbReference>
<gene>
    <name evidence="16" type="primary">ptsP</name>
    <name evidence="16" type="ORF">KW868_09800</name>
</gene>
<dbReference type="Pfam" id="PF01590">
    <property type="entry name" value="GAF"/>
    <property type="match status" value="1"/>
</dbReference>
<keyword evidence="14" id="KW-0175">Coiled coil</keyword>
<dbReference type="STRING" id="106649.GCA_000829655_03393"/>
<dbReference type="SUPFAM" id="SSF47831">
    <property type="entry name" value="Enzyme I of the PEP:sugar phosphotransferase system HPr-binding (sub)domain"/>
    <property type="match status" value="1"/>
</dbReference>
<dbReference type="Gene3D" id="3.20.20.60">
    <property type="entry name" value="Phosphoenolpyruvate-binding domains"/>
    <property type="match status" value="1"/>
</dbReference>
<proteinExistence type="inferred from homology"/>
<organism evidence="16 17">
    <name type="scientific">Acinetobacter guillouiae</name>
    <name type="common">Acinetobacter genomosp. 11</name>
    <dbReference type="NCBI Taxonomy" id="106649"/>
    <lineage>
        <taxon>Bacteria</taxon>
        <taxon>Pseudomonadati</taxon>
        <taxon>Pseudomonadota</taxon>
        <taxon>Gammaproteobacteria</taxon>
        <taxon>Moraxellales</taxon>
        <taxon>Moraxellaceae</taxon>
        <taxon>Acinetobacter</taxon>
    </lineage>
</organism>
<dbReference type="PANTHER" id="PTHR46244:SF1">
    <property type="entry name" value="PHOSPHOENOLPYRUVATE-DEPENDENT PHOSPHOTRANSFERASE SYSTEM"/>
    <property type="match status" value="1"/>
</dbReference>
<evidence type="ECO:0000256" key="14">
    <source>
        <dbReference type="SAM" id="Coils"/>
    </source>
</evidence>
<dbReference type="GO" id="GO:0016301">
    <property type="term" value="F:kinase activity"/>
    <property type="evidence" value="ECO:0007669"/>
    <property type="project" value="UniProtKB-KW"/>
</dbReference>
<keyword evidence="6" id="KW-0813">Transport</keyword>